<proteinExistence type="inferred from homology"/>
<comment type="similarity">
    <text evidence="2">Belongs to the serine-aspartate repeat-containing protein (SDr) family.</text>
</comment>
<keyword evidence="6" id="KW-0572">Peptidoglycan-anchor</keyword>
<dbReference type="InterPro" id="IPR041171">
    <property type="entry name" value="SDR_Ig"/>
</dbReference>
<comment type="caution">
    <text evidence="10">The sequence shown here is derived from an EMBL/GenBank/DDBJ whole genome shotgun (WGS) entry which is preliminary data.</text>
</comment>
<feature type="region of interest" description="Disordered" evidence="7">
    <location>
        <begin position="2268"/>
        <end position="2305"/>
    </location>
</feature>
<evidence type="ECO:0000313" key="11">
    <source>
        <dbReference type="Proteomes" id="UP000013785"/>
    </source>
</evidence>
<sequence length="2333" mass="253344">MKNKKVEKLVYSFMTLIVFMQSFVPILAVAETKDEGTAPVIIKTAELSKNDDASVNLKLAGEITNNGETTIEDSLSIVEGTSFVAKDPQSLGVGESTYTTSSDKLTFHVSAKSSGTFSITASIAAETLGQTMTIKLDDQTIPVTIPSEVTESSVSESTNETQSTDQTQSSTAEATTESQTDNTETSQSSEQTESSSQKTNETTDKIKEQQPKAATGTDIRTYFPNGQGTIIDSADVTYYDKNGNQLQQPVPADAEVRVHYDWSIPEEVRQQIQPGDQFTFMLPTGVKPIAGQTGELKDANGEVYGTYEMDVNGQVVMTFNDNVTKETDIKGTFDFSTKFDEVHIDGPGDHQITFPTEDKIPPVEVTVKPATDTSIAKSGHFDRTPNPTEVTWAVDFNQAMNELENPTITEKWPAGLSYQSVKVYKLEMNLDGTIEKVGQELSPSDYTVDANGNVTIKGKTSDAYRVEYVTSIDEDAIPDQGGKVTFVNTATLTDDTNPDGLDAKASVTNTFGKMVEKNQVGYDPDKQEFSWEINYNYGEKTIAQKDAVITDTMSSNMTLSGDPVIYPVTYGPKGEEIKGSTPLVEGTDYKLVKNPNGDGFVIEFLQDVTSAYKIEYKSKVEGIITDPTAIDNKVEVGTGETGNGSGTAEQQNVIKYLDKNSIDYQNKTIDWIIQVNRNHYDMYDLVLTDTFSPVPGLELVKTPDLSGYELTVTSSSGKTLQQGVDYSIVPTLNSQNQQTGYELKFLGSYNPTNEAFTIKYTTSFNSVLIDPNDPSLDHFTNDISADWLSANEDKHHSEDKGEFKPDSSFSLNAQKSGAYNAQTKIITWSIAVNLSGNILNNAFLTDKILDNQKYVAGSLNVYEAHTNSNGTVVKDDNTPDNHLMKSVTEPTAANGHTFDIRFPDQSQHTYIVEFETSLVGQVIDESKEYDNHATYSNDGRDRDVLGKVTVNNGGAHVQKSGEQDKNHPDYVNWHVTINPAQSVLKNVVVTDKPSNNQIVDEQSIQLYETTVAVDGTITPDKSKPLIQGVDYSLSMTTDNVTGDQVIEVRFLHEISTAYYMEYRALINSSSTGSKDKLTNEATVTGDGEKTVTDNSGKDITVEVDHSGGTASGKKGSITLQKTNEDQSVFLAGAHFQLWDTTKSQILREGDVDVTGKITFGNLQLGEYLLVETTAPAGYTIPDDLVRGRRISITAGTSSETAKPTAIVNEPNKVILTKTGEQGEKLANAEFRLEKQQGLLWIDVTPGPLVTNAQGVLEIDSLPLGHYRLTEIKAPAGYLVNTTPIEFTVAKTDQNQIPTVELSMIDYQGSAVLTKFTSDEYTLAGATFKVIDAKGNTIKDNLVSDANGKVYVDGLAPGDYFFVETKAPAGYVLNTKKYPFTITNQAAAKPAEVNAGQAFNYKGSAELIKEDESGKVLAGAIFKVVDAKGNTIKDNLASDVNGKISIDELAPGDYSFVETKAPTGYILNTKKIDFTISAASDGKPEVVKAGTITNYQGSITLHKVNTADEFLEGAEFTLYDDQMKELDKVTSGKDGLIQFDHLAPGTYYLVETKAPKLADGTDYVINPYPVKVTIPDKTDNQPVIVDKGEFQNFKGKAEIQKTGKHGSIAGAEFALYVIENGQEKFEKTIVVPATGILPIDNLGAGQYKLVETKAAPGYIINNQPIYFVVDPSIEGTVDHFDFENYESEIIGQKIDGDKLTSEGLTGAEFQIYEQNPDGSKGNGPISVRDATGQQTDTITTDSKGELYAAGLSIGNYLLVETKAPAGYVLDTTEHAFEIKEQAGKPDAVDLGSIANYRGKIDITKTNESQTLLEGGTFVLATDKAGKQPVTVIGMDGKETTELHAIKGHIQAQGLAPGTYYLVETKAPDGYIVNTEPIEVVISEKAQGLEGLEVEGNLVNYQGSVLLTKENEQGVGLQNAEFKIIDANGKTVQTGITSDTNGGVKAEGLAPGNYQFIETKAPNGYLLNTAPIDFTINDQAEGKPETVTIKDSFINYKGSVLMTKVDETDKVLAGAEFNIVDTTGKTVQTGITSDTNGEVKAEGLAPGDYQFIETKAPSGYLLNTTPTDFTIKDQAKGKPEVVTIDKHFINYKGSVIMTKVDEKDKALAGAEFKLVDSKGKTVQDKLISDANGVIKAQGIAPGSYQLIETKAPDTYILNTKAIDFVIKDNDAGKPEVVNISEHFINYRGIAELTKVNEQNEPLQGAEFKVVDRDGKTVKSNLISDKKGKVSVKNLAPGTYQFVEVKAPTGYKISEKTVTFTIDKTAENEPAIQNGGDFLNKKISKPVAPKPTTPKPMNKSKNHLPQTNDQRNTSFVIIGIVVLAAVGIGYFWRKKK</sequence>
<feature type="domain" description="Gram-positive cocci surface proteins LPxTG" evidence="9">
    <location>
        <begin position="2301"/>
        <end position="2333"/>
    </location>
</feature>
<dbReference type="PANTHER" id="PTHR36108:SF13">
    <property type="entry name" value="COLOSSIN-B-RELATED"/>
    <property type="match status" value="1"/>
</dbReference>
<dbReference type="HOGENOM" id="CLU_000297_1_0_9"/>
<organism evidence="10 11">
    <name type="scientific">Enterococcus phoeniculicola ATCC BAA-412</name>
    <dbReference type="NCBI Taxonomy" id="1158610"/>
    <lineage>
        <taxon>Bacteria</taxon>
        <taxon>Bacillati</taxon>
        <taxon>Bacillota</taxon>
        <taxon>Bacilli</taxon>
        <taxon>Lactobacillales</taxon>
        <taxon>Enterococcaceae</taxon>
        <taxon>Enterococcus</taxon>
    </lineage>
</organism>
<dbReference type="Pfam" id="PF17961">
    <property type="entry name" value="Big_8"/>
    <property type="match status" value="1"/>
</dbReference>
<feature type="transmembrane region" description="Helical" evidence="8">
    <location>
        <begin position="2311"/>
        <end position="2329"/>
    </location>
</feature>
<dbReference type="PATRIC" id="fig|1158610.3.peg.1718"/>
<keyword evidence="8" id="KW-0812">Transmembrane</keyword>
<dbReference type="OrthoDB" id="1744455at2"/>
<comment type="subcellular location">
    <subcellularLocation>
        <location evidence="1">Secreted</location>
        <location evidence="1">Cell wall</location>
        <topology evidence="1">Peptidoglycan-anchor</topology>
    </subcellularLocation>
</comment>
<dbReference type="Pfam" id="PF05737">
    <property type="entry name" value="Collagen_bind"/>
    <property type="match status" value="4"/>
</dbReference>
<dbReference type="InterPro" id="IPR008456">
    <property type="entry name" value="Collagen-bd_dom"/>
</dbReference>
<dbReference type="Pfam" id="PF00746">
    <property type="entry name" value="Gram_pos_anchor"/>
    <property type="match status" value="1"/>
</dbReference>
<keyword evidence="4" id="KW-0964">Secreted</keyword>
<dbReference type="STRING" id="154621.RV11_GL001843"/>
<dbReference type="InterPro" id="IPR008966">
    <property type="entry name" value="Adhesion_dom_sf"/>
</dbReference>
<dbReference type="Proteomes" id="UP000013785">
    <property type="component" value="Unassembled WGS sequence"/>
</dbReference>
<evidence type="ECO:0000256" key="4">
    <source>
        <dbReference type="ARBA" id="ARBA00022525"/>
    </source>
</evidence>
<dbReference type="EMBL" id="AJAT01000014">
    <property type="protein sequence ID" value="EOL44096.1"/>
    <property type="molecule type" value="Genomic_DNA"/>
</dbReference>
<evidence type="ECO:0000256" key="7">
    <source>
        <dbReference type="SAM" id="MobiDB-lite"/>
    </source>
</evidence>
<dbReference type="GO" id="GO:0007155">
    <property type="term" value="P:cell adhesion"/>
    <property type="evidence" value="ECO:0007669"/>
    <property type="project" value="InterPro"/>
</dbReference>
<gene>
    <name evidence="10" type="ORF">UC3_01726</name>
</gene>
<dbReference type="Gene3D" id="2.60.40.740">
    <property type="match status" value="5"/>
</dbReference>
<keyword evidence="11" id="KW-1185">Reference proteome</keyword>
<dbReference type="InterPro" id="IPR019931">
    <property type="entry name" value="LPXTG_anchor"/>
</dbReference>
<dbReference type="InterPro" id="IPR011252">
    <property type="entry name" value="Fibrogen-bd_dom1"/>
</dbReference>
<evidence type="ECO:0000256" key="1">
    <source>
        <dbReference type="ARBA" id="ARBA00004168"/>
    </source>
</evidence>
<dbReference type="Gene3D" id="2.60.40.1280">
    <property type="match status" value="1"/>
</dbReference>
<evidence type="ECO:0000313" key="10">
    <source>
        <dbReference type="EMBL" id="EOL44096.1"/>
    </source>
</evidence>
<dbReference type="PROSITE" id="PS50847">
    <property type="entry name" value="GRAM_POS_ANCHORING"/>
    <property type="match status" value="1"/>
</dbReference>
<evidence type="ECO:0000256" key="6">
    <source>
        <dbReference type="ARBA" id="ARBA00023088"/>
    </source>
</evidence>
<dbReference type="InterPro" id="IPR013783">
    <property type="entry name" value="Ig-like_fold"/>
</dbReference>
<keyword evidence="8" id="KW-1133">Transmembrane helix</keyword>
<dbReference type="SUPFAM" id="SSF49401">
    <property type="entry name" value="Bacterial adhesins"/>
    <property type="match status" value="6"/>
</dbReference>
<dbReference type="Pfam" id="PF17802">
    <property type="entry name" value="SpaA"/>
    <property type="match status" value="12"/>
</dbReference>
<reference evidence="10 11" key="1">
    <citation type="submission" date="2013-02" db="EMBL/GenBank/DDBJ databases">
        <title>The Genome Sequence of Enterococcus phoeniculicola BAA-412.</title>
        <authorList>
            <consortium name="The Broad Institute Genome Sequencing Platform"/>
            <consortium name="The Broad Institute Genome Sequencing Center for Infectious Disease"/>
            <person name="Earl A.M."/>
            <person name="Gilmore M.S."/>
            <person name="Lebreton F."/>
            <person name="Walker B."/>
            <person name="Young S.K."/>
            <person name="Zeng Q."/>
            <person name="Gargeya S."/>
            <person name="Fitzgerald M."/>
            <person name="Haas B."/>
            <person name="Abouelleil A."/>
            <person name="Alvarado L."/>
            <person name="Arachchi H.M."/>
            <person name="Berlin A.M."/>
            <person name="Chapman S.B."/>
            <person name="Dewar J."/>
            <person name="Goldberg J."/>
            <person name="Griggs A."/>
            <person name="Gujja S."/>
            <person name="Hansen M."/>
            <person name="Howarth C."/>
            <person name="Imamovic A."/>
            <person name="Larimer J."/>
            <person name="McCowan C."/>
            <person name="Murphy C."/>
            <person name="Neiman D."/>
            <person name="Pearson M."/>
            <person name="Priest M."/>
            <person name="Roberts A."/>
            <person name="Saif S."/>
            <person name="Shea T."/>
            <person name="Sisk P."/>
            <person name="Sykes S."/>
            <person name="Wortman J."/>
            <person name="Nusbaum C."/>
            <person name="Birren B."/>
        </authorList>
    </citation>
    <scope>NUCLEOTIDE SEQUENCE [LARGE SCALE GENOMIC DNA]</scope>
    <source>
        <strain evidence="10 11">ATCC BAA-412</strain>
    </source>
</reference>
<dbReference type="InterPro" id="IPR041033">
    <property type="entry name" value="SpaA_PFL_dom_1"/>
</dbReference>
<evidence type="ECO:0000256" key="8">
    <source>
        <dbReference type="SAM" id="Phobius"/>
    </source>
</evidence>
<evidence type="ECO:0000259" key="9">
    <source>
        <dbReference type="PROSITE" id="PS50847"/>
    </source>
</evidence>
<dbReference type="NCBIfam" id="TIGR01167">
    <property type="entry name" value="LPXTG_anchor"/>
    <property type="match status" value="1"/>
</dbReference>
<keyword evidence="3" id="KW-0134">Cell wall</keyword>
<keyword evidence="5" id="KW-0732">Signal</keyword>
<name>R3W8E9_9ENTE</name>
<protein>
    <submittedName>
        <fullName evidence="10">LPXTG-domain-containing protein cell wall anchor domain</fullName>
    </submittedName>
</protein>
<keyword evidence="8" id="KW-0472">Membrane</keyword>
<evidence type="ECO:0000256" key="3">
    <source>
        <dbReference type="ARBA" id="ARBA00022512"/>
    </source>
</evidence>
<dbReference type="Gene3D" id="2.60.40.10">
    <property type="entry name" value="Immunoglobulins"/>
    <property type="match status" value="12"/>
</dbReference>
<accession>R3W8E9</accession>
<feature type="region of interest" description="Disordered" evidence="7">
    <location>
        <begin position="1071"/>
        <end position="1094"/>
    </location>
</feature>
<feature type="compositionally biased region" description="Basic and acidic residues" evidence="7">
    <location>
        <begin position="201"/>
        <end position="210"/>
    </location>
</feature>
<evidence type="ECO:0000256" key="5">
    <source>
        <dbReference type="ARBA" id="ARBA00022729"/>
    </source>
</evidence>
<dbReference type="PANTHER" id="PTHR36108">
    <property type="entry name" value="COLOSSIN-B-RELATED"/>
    <property type="match status" value="1"/>
</dbReference>
<feature type="compositionally biased region" description="Low complexity" evidence="7">
    <location>
        <begin position="147"/>
        <end position="200"/>
    </location>
</feature>
<evidence type="ECO:0000256" key="2">
    <source>
        <dbReference type="ARBA" id="ARBA00007257"/>
    </source>
</evidence>
<dbReference type="SUPFAM" id="SSF49478">
    <property type="entry name" value="Cna protein B-type domain"/>
    <property type="match status" value="7"/>
</dbReference>
<dbReference type="RefSeq" id="WP_010768389.1">
    <property type="nucleotide sequence ID" value="NZ_ASWE01000003.1"/>
</dbReference>
<feature type="transmembrane region" description="Helical" evidence="8">
    <location>
        <begin position="9"/>
        <end position="30"/>
    </location>
</feature>
<dbReference type="GO" id="GO:0005518">
    <property type="term" value="F:collagen binding"/>
    <property type="evidence" value="ECO:0007669"/>
    <property type="project" value="InterPro"/>
</dbReference>
<feature type="region of interest" description="Disordered" evidence="7">
    <location>
        <begin position="147"/>
        <end position="222"/>
    </location>
</feature>
<dbReference type="eggNOG" id="COG4932">
    <property type="taxonomic scope" value="Bacteria"/>
</dbReference>